<dbReference type="PROSITE" id="PS00041">
    <property type="entry name" value="HTH_ARAC_FAMILY_1"/>
    <property type="match status" value="1"/>
</dbReference>
<evidence type="ECO:0000256" key="3">
    <source>
        <dbReference type="ARBA" id="ARBA00023163"/>
    </source>
</evidence>
<dbReference type="SMART" id="SM00342">
    <property type="entry name" value="HTH_ARAC"/>
    <property type="match status" value="1"/>
</dbReference>
<dbReference type="Gene3D" id="1.10.10.60">
    <property type="entry name" value="Homeodomain-like"/>
    <property type="match status" value="2"/>
</dbReference>
<dbReference type="RefSeq" id="WP_215242247.1">
    <property type="nucleotide sequence ID" value="NZ_CAJRAF010000004.1"/>
</dbReference>
<dbReference type="GO" id="GO:0043565">
    <property type="term" value="F:sequence-specific DNA binding"/>
    <property type="evidence" value="ECO:0007669"/>
    <property type="project" value="InterPro"/>
</dbReference>
<sequence>MNKIISGSSFLLLNVDYVKLNKKWNYRNVISPFYRIYYIDGGAGMLRRADQEVLLEEGYLYLIPSFTFCDYSARDYLGQYYVHILEESVDGTSLFASNRKIFKMKATRRDIDNFGRILELNPGRDLRRSDNPGDYDKQPVLDSFKQLNDRVPPDRYLETSGIILQLLSRFLAADHFRQEDVRVVPARIADAINYIQTNLHENLTVDLLAERAGQNPDYFSRVFNNHTGSRPLAYIQRKRIERAQFMIITTDLSFTMIAVETGFDSLSYFSRIFKNITGQTPRDYRKRNGGV</sequence>
<dbReference type="GO" id="GO:0003700">
    <property type="term" value="F:DNA-binding transcription factor activity"/>
    <property type="evidence" value="ECO:0007669"/>
    <property type="project" value="InterPro"/>
</dbReference>
<evidence type="ECO:0000313" key="5">
    <source>
        <dbReference type="EMBL" id="CAG5018119.1"/>
    </source>
</evidence>
<dbReference type="SUPFAM" id="SSF46689">
    <property type="entry name" value="Homeodomain-like"/>
    <property type="match status" value="2"/>
</dbReference>
<dbReference type="PANTHER" id="PTHR43280:SF28">
    <property type="entry name" value="HTH-TYPE TRANSCRIPTIONAL ACTIVATOR RHAS"/>
    <property type="match status" value="1"/>
</dbReference>
<dbReference type="PANTHER" id="PTHR43280">
    <property type="entry name" value="ARAC-FAMILY TRANSCRIPTIONAL REGULATOR"/>
    <property type="match status" value="1"/>
</dbReference>
<comment type="caution">
    <text evidence="5">The sequence shown here is derived from an EMBL/GenBank/DDBJ whole genome shotgun (WGS) entry which is preliminary data.</text>
</comment>
<dbReference type="PROSITE" id="PS01124">
    <property type="entry name" value="HTH_ARAC_FAMILY_2"/>
    <property type="match status" value="1"/>
</dbReference>
<evidence type="ECO:0000256" key="2">
    <source>
        <dbReference type="ARBA" id="ARBA00023125"/>
    </source>
</evidence>
<dbReference type="InterPro" id="IPR009057">
    <property type="entry name" value="Homeodomain-like_sf"/>
</dbReference>
<reference evidence="5" key="1">
    <citation type="submission" date="2021-04" db="EMBL/GenBank/DDBJ databases">
        <authorList>
            <person name="Rodrigo-Torres L."/>
            <person name="Arahal R. D."/>
            <person name="Lucena T."/>
        </authorList>
    </citation>
    <scope>NUCLEOTIDE SEQUENCE</scope>
    <source>
        <strain evidence="5">CECT 9275</strain>
    </source>
</reference>
<protein>
    <submittedName>
        <fullName evidence="5">HTH-type transcriptional activator RhaS</fullName>
    </submittedName>
</protein>
<feature type="domain" description="HTH araC/xylS-type" evidence="4">
    <location>
        <begin position="189"/>
        <end position="287"/>
    </location>
</feature>
<keyword evidence="6" id="KW-1185">Reference proteome</keyword>
<evidence type="ECO:0000256" key="1">
    <source>
        <dbReference type="ARBA" id="ARBA00023015"/>
    </source>
</evidence>
<dbReference type="InterPro" id="IPR018062">
    <property type="entry name" value="HTH_AraC-typ_CS"/>
</dbReference>
<keyword evidence="3" id="KW-0804">Transcription</keyword>
<dbReference type="InterPro" id="IPR018060">
    <property type="entry name" value="HTH_AraC"/>
</dbReference>
<accession>A0A916NP13</accession>
<dbReference type="InterPro" id="IPR020449">
    <property type="entry name" value="Tscrpt_reg_AraC-type_HTH"/>
</dbReference>
<dbReference type="Pfam" id="PF12833">
    <property type="entry name" value="HTH_18"/>
    <property type="match status" value="1"/>
</dbReference>
<gene>
    <name evidence="5" type="primary">rhaS_19</name>
    <name evidence="5" type="ORF">DYBT9275_05933</name>
</gene>
<name>A0A916NP13_9BACT</name>
<dbReference type="AlphaFoldDB" id="A0A916NP13"/>
<dbReference type="Proteomes" id="UP000680038">
    <property type="component" value="Unassembled WGS sequence"/>
</dbReference>
<keyword evidence="1" id="KW-0805">Transcription regulation</keyword>
<proteinExistence type="predicted"/>
<evidence type="ECO:0000259" key="4">
    <source>
        <dbReference type="PROSITE" id="PS01124"/>
    </source>
</evidence>
<keyword evidence="2" id="KW-0238">DNA-binding</keyword>
<dbReference type="EMBL" id="CAJRAF010000004">
    <property type="protein sequence ID" value="CAG5018119.1"/>
    <property type="molecule type" value="Genomic_DNA"/>
</dbReference>
<organism evidence="5 6">
    <name type="scientific">Dyadobacter helix</name>
    <dbReference type="NCBI Taxonomy" id="2822344"/>
    <lineage>
        <taxon>Bacteria</taxon>
        <taxon>Pseudomonadati</taxon>
        <taxon>Bacteroidota</taxon>
        <taxon>Cytophagia</taxon>
        <taxon>Cytophagales</taxon>
        <taxon>Spirosomataceae</taxon>
        <taxon>Dyadobacter</taxon>
    </lineage>
</organism>
<dbReference type="PRINTS" id="PR00032">
    <property type="entry name" value="HTHARAC"/>
</dbReference>
<evidence type="ECO:0000313" key="6">
    <source>
        <dbReference type="Proteomes" id="UP000680038"/>
    </source>
</evidence>